<accession>A0A656HDJ3</accession>
<evidence type="ECO:0000313" key="7">
    <source>
        <dbReference type="Proteomes" id="UP000005317"/>
    </source>
</evidence>
<sequence>MLKLTEIDTLPAGFFGLKSPYGLHALMPNPTLLHLQGKRAPPLFVSILLHGNEDTGFFAIQQLLRKYQEQPLPRSLSVFFGNIEAATFGMRRLEGQPDYNRVWPGGDLDDCEEAELMRQVTDSMADKGLFASIDVHNNTGQNPHYGCINVLDNRSLQLARLFSNIVVFFETPRGVQSMAMAQYCPSVTVECGKPGVAQGVEHVLEFLDAALHLQELPDHPLPPQDVNIYQTVARVTLPEAHSFSFSNPEADIHLLPALDRYNFSELSAGTAFASTCHPDASLQAWDDEDVDVSEHFFIRTNDSIELKQALMPAMLTLDETIIRQDCLCYLMKRLPLEPQYDR</sequence>
<reference evidence="7" key="1">
    <citation type="journal article" date="2011" name="Stand. Genomic Sci.">
        <title>Genome sequence of the filamentous, gliding Thiothrix nivea neotype strain (JP2(T)).</title>
        <authorList>
            <person name="Lapidus A."/>
            <person name="Nolan M."/>
            <person name="Lucas S."/>
            <person name="Glavina Del Rio T."/>
            <person name="Tice H."/>
            <person name="Cheng J.F."/>
            <person name="Tapia R."/>
            <person name="Han C."/>
            <person name="Goodwin L."/>
            <person name="Pitluck S."/>
            <person name="Liolios K."/>
            <person name="Pagani I."/>
            <person name="Ivanova N."/>
            <person name="Huntemann M."/>
            <person name="Mavromatis K."/>
            <person name="Mikhailova N."/>
            <person name="Pati A."/>
            <person name="Chen A."/>
            <person name="Palaniappan K."/>
            <person name="Land M."/>
            <person name="Brambilla E.M."/>
            <person name="Rohde M."/>
            <person name="Abt B."/>
            <person name="Verbarg S."/>
            <person name="Goker M."/>
            <person name="Bristow J."/>
            <person name="Eisen J.A."/>
            <person name="Markowitz V."/>
            <person name="Hugenholtz P."/>
            <person name="Kyrpides N.C."/>
            <person name="Klenk H.P."/>
            <person name="Woyke T."/>
        </authorList>
    </citation>
    <scope>NUCLEOTIDE SEQUENCE [LARGE SCALE GENOMIC DNA]</scope>
    <source>
        <strain evidence="7">ATCC 35100 / DSM 5205 / JP2</strain>
    </source>
</reference>
<proteinExistence type="predicted"/>
<dbReference type="RefSeq" id="WP_002708405.1">
    <property type="nucleotide sequence ID" value="NZ_JH651384.1"/>
</dbReference>
<name>A0A656HDJ3_THINJ</name>
<evidence type="ECO:0000256" key="4">
    <source>
        <dbReference type="ARBA" id="ARBA00022833"/>
    </source>
</evidence>
<keyword evidence="4" id="KW-0862">Zinc</keyword>
<keyword evidence="7" id="KW-1185">Reference proteome</keyword>
<organism evidence="6 7">
    <name type="scientific">Thiothrix nivea (strain ATCC 35100 / DSM 5205 / JP2)</name>
    <dbReference type="NCBI Taxonomy" id="870187"/>
    <lineage>
        <taxon>Bacteria</taxon>
        <taxon>Pseudomonadati</taxon>
        <taxon>Pseudomonadota</taxon>
        <taxon>Gammaproteobacteria</taxon>
        <taxon>Thiotrichales</taxon>
        <taxon>Thiotrichaceae</taxon>
        <taxon>Thiothrix</taxon>
    </lineage>
</organism>
<keyword evidence="2" id="KW-0479">Metal-binding</keyword>
<dbReference type="AlphaFoldDB" id="A0A656HDJ3"/>
<gene>
    <name evidence="6" type="ORF">Thini_1901</name>
</gene>
<dbReference type="EMBL" id="JH651384">
    <property type="protein sequence ID" value="EIJ34477.1"/>
    <property type="molecule type" value="Genomic_DNA"/>
</dbReference>
<dbReference type="GO" id="GO:0046872">
    <property type="term" value="F:metal ion binding"/>
    <property type="evidence" value="ECO:0007669"/>
    <property type="project" value="UniProtKB-KW"/>
</dbReference>
<dbReference type="Pfam" id="PF24827">
    <property type="entry name" value="AstE_AspA_cat"/>
    <property type="match status" value="1"/>
</dbReference>
<dbReference type="Proteomes" id="UP000005317">
    <property type="component" value="Unassembled WGS sequence"/>
</dbReference>
<protein>
    <submittedName>
        <fullName evidence="6">Succinylglutamate desuccinylase/aspartoacylase</fullName>
    </submittedName>
</protein>
<evidence type="ECO:0000256" key="1">
    <source>
        <dbReference type="ARBA" id="ARBA00001947"/>
    </source>
</evidence>
<dbReference type="SUPFAM" id="SSF53187">
    <property type="entry name" value="Zn-dependent exopeptidases"/>
    <property type="match status" value="1"/>
</dbReference>
<dbReference type="GO" id="GO:0016788">
    <property type="term" value="F:hydrolase activity, acting on ester bonds"/>
    <property type="evidence" value="ECO:0007669"/>
    <property type="project" value="InterPro"/>
</dbReference>
<evidence type="ECO:0000256" key="2">
    <source>
        <dbReference type="ARBA" id="ARBA00022723"/>
    </source>
</evidence>
<evidence type="ECO:0000313" key="6">
    <source>
        <dbReference type="EMBL" id="EIJ34477.1"/>
    </source>
</evidence>
<comment type="cofactor">
    <cofactor evidence="1">
        <name>Zn(2+)</name>
        <dbReference type="ChEBI" id="CHEBI:29105"/>
    </cofactor>
</comment>
<evidence type="ECO:0000256" key="3">
    <source>
        <dbReference type="ARBA" id="ARBA00022801"/>
    </source>
</evidence>
<dbReference type="Gene3D" id="3.40.630.10">
    <property type="entry name" value="Zn peptidases"/>
    <property type="match status" value="1"/>
</dbReference>
<evidence type="ECO:0000259" key="5">
    <source>
        <dbReference type="Pfam" id="PF24827"/>
    </source>
</evidence>
<keyword evidence="3" id="KW-0378">Hydrolase</keyword>
<dbReference type="InterPro" id="IPR055438">
    <property type="entry name" value="AstE_AspA_cat"/>
</dbReference>
<feature type="domain" description="Succinylglutamate desuccinylase/Aspartoacylase catalytic" evidence="5">
    <location>
        <begin position="49"/>
        <end position="197"/>
    </location>
</feature>
<dbReference type="CDD" id="cd06256">
    <property type="entry name" value="M14_ASTE_ASPA-like"/>
    <property type="match status" value="1"/>
</dbReference>